<organism evidence="5 6">
    <name type="scientific">Balearica regulorum gibbericeps</name>
    <name type="common">East African grey crowned-crane</name>
    <dbReference type="NCBI Taxonomy" id="100784"/>
    <lineage>
        <taxon>Eukaryota</taxon>
        <taxon>Metazoa</taxon>
        <taxon>Chordata</taxon>
        <taxon>Craniata</taxon>
        <taxon>Vertebrata</taxon>
        <taxon>Euteleostomi</taxon>
        <taxon>Archelosauria</taxon>
        <taxon>Archosauria</taxon>
        <taxon>Dinosauria</taxon>
        <taxon>Saurischia</taxon>
        <taxon>Theropoda</taxon>
        <taxon>Coelurosauria</taxon>
        <taxon>Aves</taxon>
        <taxon>Neognathae</taxon>
        <taxon>Neoaves</taxon>
        <taxon>Gruiformes</taxon>
        <taxon>Gruidae</taxon>
        <taxon>Balearica</taxon>
    </lineage>
</organism>
<dbReference type="PANTHER" id="PTHR14514">
    <property type="entry name" value="PKA ANCHORING PROTEIN"/>
    <property type="match status" value="1"/>
</dbReference>
<dbReference type="AlphaFoldDB" id="A0A087VC07"/>
<reference evidence="5 6" key="1">
    <citation type="submission" date="2014-04" db="EMBL/GenBank/DDBJ databases">
        <title>Genome evolution of avian class.</title>
        <authorList>
            <person name="Zhang G."/>
            <person name="Li C."/>
        </authorList>
    </citation>
    <scope>NUCLEOTIDE SEQUENCE [LARGE SCALE GENOMIC DNA]</scope>
    <source>
        <strain evidence="5">BGI_N312</strain>
    </source>
</reference>
<evidence type="ECO:0000256" key="3">
    <source>
        <dbReference type="ARBA" id="ARBA00022737"/>
    </source>
</evidence>
<accession>A0A087VC07</accession>
<evidence type="ECO:0000313" key="6">
    <source>
        <dbReference type="Proteomes" id="UP000053309"/>
    </source>
</evidence>
<dbReference type="Proteomes" id="UP000053309">
    <property type="component" value="Unassembled WGS sequence"/>
</dbReference>
<evidence type="ECO:0000313" key="5">
    <source>
        <dbReference type="EMBL" id="KFO10149.1"/>
    </source>
</evidence>
<keyword evidence="4" id="KW-0472">Membrane</keyword>
<sequence length="107" mass="12169">ELENQLTTKCKTLDEIKQSLALNGSAEQTPEALSLRIAELCEMVDSIVSQVAQLKTSMQSILEQWRVYDEVYADVSLMTTRYFYCIDQCKPSVMSLEALKNQVKTLQ</sequence>
<comment type="subcellular location">
    <subcellularLocation>
        <location evidence="1">Endomembrane system</location>
    </subcellularLocation>
</comment>
<feature type="non-terminal residue" evidence="5">
    <location>
        <position position="107"/>
    </location>
</feature>
<evidence type="ECO:0000256" key="4">
    <source>
        <dbReference type="ARBA" id="ARBA00023136"/>
    </source>
</evidence>
<feature type="non-terminal residue" evidence="5">
    <location>
        <position position="1"/>
    </location>
</feature>
<keyword evidence="3" id="KW-0677">Repeat</keyword>
<gene>
    <name evidence="5" type="ORF">N312_04899</name>
</gene>
<evidence type="ECO:0000256" key="2">
    <source>
        <dbReference type="ARBA" id="ARBA00022553"/>
    </source>
</evidence>
<keyword evidence="2" id="KW-0597">Phosphoprotein</keyword>
<evidence type="ECO:0000256" key="1">
    <source>
        <dbReference type="ARBA" id="ARBA00004308"/>
    </source>
</evidence>
<name>A0A087VC07_BALRE</name>
<dbReference type="PANTHER" id="PTHR14514:SF4">
    <property type="entry name" value="NESPRIN-2"/>
    <property type="match status" value="1"/>
</dbReference>
<dbReference type="EMBL" id="KL487677">
    <property type="protein sequence ID" value="KFO10149.1"/>
    <property type="molecule type" value="Genomic_DNA"/>
</dbReference>
<keyword evidence="6" id="KW-1185">Reference proteome</keyword>
<protein>
    <submittedName>
        <fullName evidence="5">Nesprin-2</fullName>
    </submittedName>
</protein>
<proteinExistence type="predicted"/>